<dbReference type="Proteomes" id="UP001204144">
    <property type="component" value="Unassembled WGS sequence"/>
</dbReference>
<dbReference type="PROSITE" id="PS01156">
    <property type="entry name" value="TONB_DEPENDENT_REC_2"/>
    <property type="match status" value="1"/>
</dbReference>
<dbReference type="GO" id="GO:0009279">
    <property type="term" value="C:cell outer membrane"/>
    <property type="evidence" value="ECO:0007669"/>
    <property type="project" value="UniProtKB-SubCell"/>
</dbReference>
<accession>A0AAE3KS92</accession>
<dbReference type="Gene3D" id="2.40.170.20">
    <property type="entry name" value="TonB-dependent receptor, beta-barrel domain"/>
    <property type="match status" value="1"/>
</dbReference>
<dbReference type="PANTHER" id="PTHR47234:SF3">
    <property type="entry name" value="SECRETIN_TONB SHORT N-TERMINAL DOMAIN-CONTAINING PROTEIN"/>
    <property type="match status" value="1"/>
</dbReference>
<keyword evidence="6" id="KW-1185">Reference proteome</keyword>
<dbReference type="InterPro" id="IPR000531">
    <property type="entry name" value="Beta-barrel_TonB"/>
</dbReference>
<gene>
    <name evidence="5" type="ORF">EGI31_05195</name>
</gene>
<keyword evidence="5" id="KW-0675">Receptor</keyword>
<feature type="domain" description="TonB-dependent receptor-like beta-barrel" evidence="4">
    <location>
        <begin position="44"/>
        <end position="523"/>
    </location>
</feature>
<keyword evidence="2" id="KW-0472">Membrane</keyword>
<proteinExistence type="predicted"/>
<dbReference type="RefSeq" id="WP_255036100.1">
    <property type="nucleotide sequence ID" value="NZ_RJUF01000009.1"/>
</dbReference>
<dbReference type="EMBL" id="RJUF01000009">
    <property type="protein sequence ID" value="MCP9762339.1"/>
    <property type="molecule type" value="Genomic_DNA"/>
</dbReference>
<dbReference type="PANTHER" id="PTHR47234">
    <property type="match status" value="1"/>
</dbReference>
<keyword evidence="3" id="KW-0998">Cell outer membrane</keyword>
<dbReference type="SUPFAM" id="SSF56935">
    <property type="entry name" value="Porins"/>
    <property type="match status" value="1"/>
</dbReference>
<dbReference type="InterPro" id="IPR010917">
    <property type="entry name" value="TonB_rcpt_CS"/>
</dbReference>
<comment type="caution">
    <text evidence="5">The sequence shown here is derived from an EMBL/GenBank/DDBJ whole genome shotgun (WGS) entry which is preliminary data.</text>
</comment>
<evidence type="ECO:0000256" key="2">
    <source>
        <dbReference type="ARBA" id="ARBA00023136"/>
    </source>
</evidence>
<name>A0AAE3KS92_9BACT</name>
<protein>
    <submittedName>
        <fullName evidence="5">TonB-dependent receptor</fullName>
    </submittedName>
</protein>
<reference evidence="5 6" key="1">
    <citation type="submission" date="2018-11" db="EMBL/GenBank/DDBJ databases">
        <title>Novel bacteria species description.</title>
        <authorList>
            <person name="Han J.-H."/>
        </authorList>
    </citation>
    <scope>NUCLEOTIDE SEQUENCE [LARGE SCALE GENOMIC DNA]</scope>
    <source>
        <strain evidence="5 6">KCTC23259</strain>
    </source>
</reference>
<evidence type="ECO:0000259" key="4">
    <source>
        <dbReference type="Pfam" id="PF00593"/>
    </source>
</evidence>
<dbReference type="Pfam" id="PF00593">
    <property type="entry name" value="TonB_dep_Rec_b-barrel"/>
    <property type="match status" value="1"/>
</dbReference>
<organism evidence="5 6">
    <name type="scientific">Lacihabitans soyangensis</name>
    <dbReference type="NCBI Taxonomy" id="869394"/>
    <lineage>
        <taxon>Bacteria</taxon>
        <taxon>Pseudomonadati</taxon>
        <taxon>Bacteroidota</taxon>
        <taxon>Cytophagia</taxon>
        <taxon>Cytophagales</taxon>
        <taxon>Leadbetterellaceae</taxon>
        <taxon>Lacihabitans</taxon>
    </lineage>
</organism>
<comment type="subcellular location">
    <subcellularLocation>
        <location evidence="1">Cell outer membrane</location>
    </subcellularLocation>
</comment>
<sequence>MQDAALVKQNNIDLDRAILGSAENTTMGIFINSGTQINDKWKFYAFGGYTNKHVVTGVFTRPPSNARRSALEIFPNGYNPIAPADLQDYSITTGVKGKIGNGWNTDLSFGQSGNKVDFYAENTVNPSLGSASPTEFYVGQTKIGQTLLNADIAKTFKEGSYPNLSVGFGTEFRYESFGLKAGDPASYEAGPLKKTKDVGSSGREGFSNKAAGDWGRTNVGLYSEIESDITKKFLVGGAIRVENYSDFGSNLSYKLNSRLKIADPFSIRGSVSRGFRAPSMVQAYYSNYVNISFDNAGNSIINPIIPATSDLAKLIGVNGLKQETSFDISGGVTSKIGDHFTLTADMYRVDVDNRIMLSGNVDVSKIPQFVAAGFPQTANVFVNAIDTRTKGFEFVAGYDNNIGSKGKISLNAAYSSMVTTLRANRKTDTGVEVADKVATLYITDGLPKNKLISSVNFDYSKFGIMVRASRFGEVSDPLATLAVKPTDPNALTYQVFPAKTLVDFALTFRPTSKTSASFGVNNLFDVYPDLLQVPQTSNEVVFSRRTNQFGTQGRFLNLTLNYNF</sequence>
<evidence type="ECO:0000256" key="3">
    <source>
        <dbReference type="ARBA" id="ARBA00023237"/>
    </source>
</evidence>
<evidence type="ECO:0000313" key="5">
    <source>
        <dbReference type="EMBL" id="MCP9762339.1"/>
    </source>
</evidence>
<dbReference type="InterPro" id="IPR036942">
    <property type="entry name" value="Beta-barrel_TonB_sf"/>
</dbReference>
<dbReference type="AlphaFoldDB" id="A0AAE3KS92"/>
<evidence type="ECO:0000313" key="6">
    <source>
        <dbReference type="Proteomes" id="UP001204144"/>
    </source>
</evidence>
<evidence type="ECO:0000256" key="1">
    <source>
        <dbReference type="ARBA" id="ARBA00004442"/>
    </source>
</evidence>